<comment type="caution">
    <text evidence="8">The sequence shown here is derived from an EMBL/GenBank/DDBJ whole genome shotgun (WGS) entry which is preliminary data.</text>
</comment>
<evidence type="ECO:0000256" key="3">
    <source>
        <dbReference type="ARBA" id="ARBA00022448"/>
    </source>
</evidence>
<feature type="transmembrane region" description="Helical" evidence="7">
    <location>
        <begin position="398"/>
        <end position="422"/>
    </location>
</feature>
<comment type="similarity">
    <text evidence="2">Belongs to the SLC29A/ENT transporter (TC 2.A.57) family.</text>
</comment>
<keyword evidence="3" id="KW-0813">Transport</keyword>
<evidence type="ECO:0000256" key="4">
    <source>
        <dbReference type="ARBA" id="ARBA00022692"/>
    </source>
</evidence>
<proteinExistence type="inferred from homology"/>
<accession>A0ABD2MUJ0</accession>
<name>A0ABD2MUJ0_9CUCU</name>
<dbReference type="Pfam" id="PF01733">
    <property type="entry name" value="Nucleoside_tran"/>
    <property type="match status" value="1"/>
</dbReference>
<dbReference type="InterPro" id="IPR036259">
    <property type="entry name" value="MFS_trans_sf"/>
</dbReference>
<evidence type="ECO:0000313" key="9">
    <source>
        <dbReference type="Proteomes" id="UP001516400"/>
    </source>
</evidence>
<feature type="transmembrane region" description="Helical" evidence="7">
    <location>
        <begin position="137"/>
        <end position="160"/>
    </location>
</feature>
<evidence type="ECO:0000256" key="7">
    <source>
        <dbReference type="SAM" id="Phobius"/>
    </source>
</evidence>
<feature type="transmembrane region" description="Helical" evidence="7">
    <location>
        <begin position="330"/>
        <end position="354"/>
    </location>
</feature>
<evidence type="ECO:0000256" key="2">
    <source>
        <dbReference type="ARBA" id="ARBA00007965"/>
    </source>
</evidence>
<keyword evidence="9" id="KW-1185">Reference proteome</keyword>
<feature type="transmembrane region" description="Helical" evidence="7">
    <location>
        <begin position="361"/>
        <end position="378"/>
    </location>
</feature>
<dbReference type="PIRSF" id="PIRSF016379">
    <property type="entry name" value="ENT"/>
    <property type="match status" value="1"/>
</dbReference>
<keyword evidence="6 7" id="KW-0472">Membrane</keyword>
<keyword evidence="4 7" id="KW-0812">Transmembrane</keyword>
<dbReference type="GO" id="GO:0016020">
    <property type="term" value="C:membrane"/>
    <property type="evidence" value="ECO:0007669"/>
    <property type="project" value="UniProtKB-SubCell"/>
</dbReference>
<dbReference type="GO" id="GO:0022857">
    <property type="term" value="F:transmembrane transporter activity"/>
    <property type="evidence" value="ECO:0007669"/>
    <property type="project" value="UniProtKB-ARBA"/>
</dbReference>
<evidence type="ECO:0000256" key="1">
    <source>
        <dbReference type="ARBA" id="ARBA00004141"/>
    </source>
</evidence>
<keyword evidence="5 7" id="KW-1133">Transmembrane helix</keyword>
<dbReference type="PRINTS" id="PR01130">
    <property type="entry name" value="DERENTRNSPRT"/>
</dbReference>
<evidence type="ECO:0000256" key="5">
    <source>
        <dbReference type="ARBA" id="ARBA00022989"/>
    </source>
</evidence>
<feature type="transmembrane region" description="Helical" evidence="7">
    <location>
        <begin position="434"/>
        <end position="459"/>
    </location>
</feature>
<dbReference type="PANTHER" id="PTHR10332">
    <property type="entry name" value="EQUILIBRATIVE NUCLEOSIDE TRANSPORTER"/>
    <property type="match status" value="1"/>
</dbReference>
<dbReference type="EMBL" id="JABFTP020000021">
    <property type="protein sequence ID" value="KAL3270069.1"/>
    <property type="molecule type" value="Genomic_DNA"/>
</dbReference>
<evidence type="ECO:0000256" key="6">
    <source>
        <dbReference type="ARBA" id="ARBA00023136"/>
    </source>
</evidence>
<feature type="transmembrane region" description="Helical" evidence="7">
    <location>
        <begin position="232"/>
        <end position="253"/>
    </location>
</feature>
<dbReference type="GO" id="GO:0015858">
    <property type="term" value="P:nucleoside transport"/>
    <property type="evidence" value="ECO:0007669"/>
    <property type="project" value="UniProtKB-ARBA"/>
</dbReference>
<feature type="transmembrane region" description="Helical" evidence="7">
    <location>
        <begin position="296"/>
        <end position="318"/>
    </location>
</feature>
<comment type="subcellular location">
    <subcellularLocation>
        <location evidence="1">Membrane</location>
        <topology evidence="1">Multi-pass membrane protein</topology>
    </subcellularLocation>
</comment>
<evidence type="ECO:0000313" key="8">
    <source>
        <dbReference type="EMBL" id="KAL3270069.1"/>
    </source>
</evidence>
<dbReference type="PANTHER" id="PTHR10332:SF80">
    <property type="entry name" value="EQUILIBRATIVE NUCLEOSIDE TRANSPORTER 2, ISOFORM A"/>
    <property type="match status" value="1"/>
</dbReference>
<feature type="transmembrane region" description="Helical" evidence="7">
    <location>
        <begin position="205"/>
        <end position="226"/>
    </location>
</feature>
<gene>
    <name evidence="8" type="ORF">HHI36_009127</name>
</gene>
<dbReference type="SUPFAM" id="SSF103473">
    <property type="entry name" value="MFS general substrate transporter"/>
    <property type="match status" value="1"/>
</dbReference>
<feature type="transmembrane region" description="Helical" evidence="7">
    <location>
        <begin position="58"/>
        <end position="77"/>
    </location>
</feature>
<dbReference type="AlphaFoldDB" id="A0ABD2MUJ0"/>
<protein>
    <recommendedName>
        <fullName evidence="10">Equilibrative nucleoside transporter 1</fullName>
    </recommendedName>
</protein>
<organism evidence="8 9">
    <name type="scientific">Cryptolaemus montrouzieri</name>
    <dbReference type="NCBI Taxonomy" id="559131"/>
    <lineage>
        <taxon>Eukaryota</taxon>
        <taxon>Metazoa</taxon>
        <taxon>Ecdysozoa</taxon>
        <taxon>Arthropoda</taxon>
        <taxon>Hexapoda</taxon>
        <taxon>Insecta</taxon>
        <taxon>Pterygota</taxon>
        <taxon>Neoptera</taxon>
        <taxon>Endopterygota</taxon>
        <taxon>Coleoptera</taxon>
        <taxon>Polyphaga</taxon>
        <taxon>Cucujiformia</taxon>
        <taxon>Coccinelloidea</taxon>
        <taxon>Coccinellidae</taxon>
        <taxon>Scymninae</taxon>
        <taxon>Scymnini</taxon>
        <taxon>Cryptolaemus</taxon>
    </lineage>
</organism>
<evidence type="ECO:0008006" key="10">
    <source>
        <dbReference type="Google" id="ProtNLM"/>
    </source>
</evidence>
<dbReference type="Proteomes" id="UP001516400">
    <property type="component" value="Unassembled WGS sequence"/>
</dbReference>
<sequence length="465" mass="53115">MTKLSGDEPSETCRLQQPVKLQPSWEENNLPEDELNFRNLTMDQASLEVHAPRDRWNLIYIVFLVHGIGTLTPWNMFITAEKYFTTYKLSQDYIGYVFPYVSSFIQILTFCSQVPNVAFNWLNIFVQIGGGELTTRIVYSIGTVVVCFLITVFLAMIDTASWPETFFWITMICVVVLNMANGVYQNTVFGMAAKLPGKYTGAIILGNNISGTFVSLMSMLTIYVSNDQRMAAIYYFITALFVLFVCFDTYFALPLNRYYRHHDLKAKKLALEQKNGIGGTEKVPYLKVMNQCKLQLYNVFSVLFVTLCAFPSIQGSVQPNDSNFFLKQPYFTQVTCFLTFNLFSMIGSLVATMIQWPKPKYIWIPITLRLLYLPYYLFSNYQVNEKTRVLPVYFNDDLTYWIVSMTFALSSGYFTSLAMMFTPQSAEPKYASTAGMLGGAFLITGIFSGILVSFIWPWAVTHIGY</sequence>
<feature type="transmembrane region" description="Helical" evidence="7">
    <location>
        <begin position="166"/>
        <end position="184"/>
    </location>
</feature>
<feature type="transmembrane region" description="Helical" evidence="7">
    <location>
        <begin position="97"/>
        <end position="125"/>
    </location>
</feature>
<reference evidence="8 9" key="1">
    <citation type="journal article" date="2021" name="BMC Biol.">
        <title>Horizontally acquired antibacterial genes associated with adaptive radiation of ladybird beetles.</title>
        <authorList>
            <person name="Li H.S."/>
            <person name="Tang X.F."/>
            <person name="Huang Y.H."/>
            <person name="Xu Z.Y."/>
            <person name="Chen M.L."/>
            <person name="Du X.Y."/>
            <person name="Qiu B.Y."/>
            <person name="Chen P.T."/>
            <person name="Zhang W."/>
            <person name="Slipinski A."/>
            <person name="Escalona H.E."/>
            <person name="Waterhouse R.M."/>
            <person name="Zwick A."/>
            <person name="Pang H."/>
        </authorList>
    </citation>
    <scope>NUCLEOTIDE SEQUENCE [LARGE SCALE GENOMIC DNA]</scope>
    <source>
        <strain evidence="8">SYSU2018</strain>
    </source>
</reference>
<dbReference type="InterPro" id="IPR002259">
    <property type="entry name" value="Eqnu_transpt"/>
</dbReference>